<dbReference type="AlphaFoldDB" id="A0A7W7AG08"/>
<protein>
    <submittedName>
        <fullName evidence="2">Purine-binding chemotaxis protein CheW</fullName>
    </submittedName>
</protein>
<dbReference type="GO" id="GO:0006935">
    <property type="term" value="P:chemotaxis"/>
    <property type="evidence" value="ECO:0007669"/>
    <property type="project" value="InterPro"/>
</dbReference>
<dbReference type="Proteomes" id="UP000574769">
    <property type="component" value="Unassembled WGS sequence"/>
</dbReference>
<dbReference type="InterPro" id="IPR002545">
    <property type="entry name" value="CheW-lke_dom"/>
</dbReference>
<dbReference type="EMBL" id="JACHNY010000001">
    <property type="protein sequence ID" value="MBB4616345.1"/>
    <property type="molecule type" value="Genomic_DNA"/>
</dbReference>
<dbReference type="SUPFAM" id="SSF50341">
    <property type="entry name" value="CheW-like"/>
    <property type="match status" value="1"/>
</dbReference>
<dbReference type="Gene3D" id="2.40.50.180">
    <property type="entry name" value="CheA-289, Domain 4"/>
    <property type="match status" value="1"/>
</dbReference>
<proteinExistence type="predicted"/>
<dbReference type="InterPro" id="IPR036061">
    <property type="entry name" value="CheW-like_dom_sf"/>
</dbReference>
<dbReference type="PANTHER" id="PTHR22617:SF23">
    <property type="entry name" value="CHEMOTAXIS PROTEIN CHEW"/>
    <property type="match status" value="1"/>
</dbReference>
<organism evidence="2 3">
    <name type="scientific">Sphingomonas abaci</name>
    <dbReference type="NCBI Taxonomy" id="237611"/>
    <lineage>
        <taxon>Bacteria</taxon>
        <taxon>Pseudomonadati</taxon>
        <taxon>Pseudomonadota</taxon>
        <taxon>Alphaproteobacteria</taxon>
        <taxon>Sphingomonadales</taxon>
        <taxon>Sphingomonadaceae</taxon>
        <taxon>Sphingomonas</taxon>
    </lineage>
</organism>
<dbReference type="PANTHER" id="PTHR22617">
    <property type="entry name" value="CHEMOTAXIS SENSOR HISTIDINE KINASE-RELATED"/>
    <property type="match status" value="1"/>
</dbReference>
<gene>
    <name evidence="2" type="ORF">GGQ96_000451</name>
</gene>
<dbReference type="GO" id="GO:0005829">
    <property type="term" value="C:cytosol"/>
    <property type="evidence" value="ECO:0007669"/>
    <property type="project" value="TreeGrafter"/>
</dbReference>
<dbReference type="SMART" id="SM00260">
    <property type="entry name" value="CheW"/>
    <property type="match status" value="1"/>
</dbReference>
<dbReference type="InterPro" id="IPR039315">
    <property type="entry name" value="CheW"/>
</dbReference>
<feature type="domain" description="CheW-like" evidence="1">
    <location>
        <begin position="17"/>
        <end position="161"/>
    </location>
</feature>
<name>A0A7W7AG08_9SPHN</name>
<dbReference type="GO" id="GO:0007165">
    <property type="term" value="P:signal transduction"/>
    <property type="evidence" value="ECO:0007669"/>
    <property type="project" value="InterPro"/>
</dbReference>
<comment type="caution">
    <text evidence="2">The sequence shown here is derived from an EMBL/GenBank/DDBJ whole genome shotgun (WGS) entry which is preliminary data.</text>
</comment>
<dbReference type="Pfam" id="PF01584">
    <property type="entry name" value="CheW"/>
    <property type="match status" value="1"/>
</dbReference>
<evidence type="ECO:0000313" key="2">
    <source>
        <dbReference type="EMBL" id="MBB4616345.1"/>
    </source>
</evidence>
<dbReference type="PROSITE" id="PS50851">
    <property type="entry name" value="CHEW"/>
    <property type="match status" value="1"/>
</dbReference>
<evidence type="ECO:0000259" key="1">
    <source>
        <dbReference type="PROSITE" id="PS50851"/>
    </source>
</evidence>
<evidence type="ECO:0000313" key="3">
    <source>
        <dbReference type="Proteomes" id="UP000574769"/>
    </source>
</evidence>
<dbReference type="Gene3D" id="2.30.30.40">
    <property type="entry name" value="SH3 Domains"/>
    <property type="match status" value="1"/>
</dbReference>
<accession>A0A7W7AG08</accession>
<sequence>MIAMPHRNTTAWTDDGALEVLTFGLGGETFALEAVLVREILDLMPETRVPGADRLAASVINFRGRIIPLADLRIAFGMIPQADTSESRIVVIELVLDDEPVLIGLKTDRVNEVATLLRDAAEAPPAIGMRWPRDHIRCLVRQGGDLVVLPDLPALFNMLIARGGEQTVH</sequence>
<keyword evidence="3" id="KW-1185">Reference proteome</keyword>
<reference evidence="2 3" key="1">
    <citation type="submission" date="2020-08" db="EMBL/GenBank/DDBJ databases">
        <title>Genomic Encyclopedia of Type Strains, Phase IV (KMG-IV): sequencing the most valuable type-strain genomes for metagenomic binning, comparative biology and taxonomic classification.</title>
        <authorList>
            <person name="Goeker M."/>
        </authorList>
    </citation>
    <scope>NUCLEOTIDE SEQUENCE [LARGE SCALE GENOMIC DNA]</scope>
    <source>
        <strain evidence="2 3">DSM 15867</strain>
    </source>
</reference>